<evidence type="ECO:0000256" key="1">
    <source>
        <dbReference type="ARBA" id="ARBA00001678"/>
    </source>
</evidence>
<evidence type="ECO:0000256" key="3">
    <source>
        <dbReference type="ARBA" id="ARBA00022801"/>
    </source>
</evidence>
<dbReference type="EC" id="3.2.1.78" evidence="2"/>
<dbReference type="SUPFAM" id="SSF51445">
    <property type="entry name" value="(Trans)glycosidases"/>
    <property type="match status" value="1"/>
</dbReference>
<dbReference type="Proteomes" id="UP000189739">
    <property type="component" value="Unassembled WGS sequence"/>
</dbReference>
<dbReference type="AlphaFoldDB" id="A0A1S9P8G2"/>
<keyword evidence="8" id="KW-1185">Reference proteome</keyword>
<dbReference type="GO" id="GO:0000272">
    <property type="term" value="P:polysaccharide catabolic process"/>
    <property type="evidence" value="ECO:0007669"/>
    <property type="project" value="InterPro"/>
</dbReference>
<evidence type="ECO:0000313" key="8">
    <source>
        <dbReference type="Proteomes" id="UP000189739"/>
    </source>
</evidence>
<sequence length="427" mass="47956">MKRTATIFICIVIALCLNVNHAKAQRFVKASGGHFTIGGQNYYYIGANFWYGAILGAKNGDRSRLKKELDNLKANGITNLRILVGADGPLRANKVSPSLQTAQGVYDDKLLDGLDYLLVEMGRRDMKAVLYLTNSWEWSGGYSQYLEWSGRGKAPVPSVDGWNTFTKYVAQFVECDSCKQMFKAHVKYILGRSNRYTKIRYINDPSIMAWQIANEPRAFSEAGKTAFANWVKETARYIKAIDKNHLVSTGSEGESGSEGDINLWENIHTEPAIDYLTIHIWPNNWGWLNKADLPSSLQNAVANTKSYLNKHRAVAQKLNKPLVLEEFGFPRDSIKFDAASATTVRDGYFNAVFQKVVESAKVQDVFAGCNFWAWGGSGRPTPGHIFWQKGDAYLGDPAQEEQGLNTVYDTDTTLKLIKQYNMQLRPK</sequence>
<keyword evidence="5" id="KW-0732">Signal</keyword>
<evidence type="ECO:0000313" key="7">
    <source>
        <dbReference type="EMBL" id="OOQ57127.1"/>
    </source>
</evidence>
<dbReference type="STRING" id="1792845.BC343_16535"/>
<dbReference type="Pfam" id="PF26410">
    <property type="entry name" value="GH5_mannosidase"/>
    <property type="match status" value="1"/>
</dbReference>
<name>A0A1S9P8G2_9SPHI</name>
<dbReference type="PANTHER" id="PTHR31451:SF40">
    <property type="entry name" value="GLYCOSIDE HYDROLASE FAMILY 5 DOMAIN-CONTAINING PROTEIN"/>
    <property type="match status" value="1"/>
</dbReference>
<accession>A0A1S9P8G2</accession>
<dbReference type="Gene3D" id="3.20.20.80">
    <property type="entry name" value="Glycosidases"/>
    <property type="match status" value="1"/>
</dbReference>
<reference evidence="7 8" key="1">
    <citation type="submission" date="2016-07" db="EMBL/GenBank/DDBJ databases">
        <title>Genomic analysis of zinc-resistant bacterium Mucilaginibacter pedocola TBZ30.</title>
        <authorList>
            <person name="Huang J."/>
            <person name="Tang J."/>
        </authorList>
    </citation>
    <scope>NUCLEOTIDE SEQUENCE [LARGE SCALE GENOMIC DNA]</scope>
    <source>
        <strain evidence="7 8">TBZ30</strain>
    </source>
</reference>
<dbReference type="EMBL" id="MBTF01000037">
    <property type="protein sequence ID" value="OOQ57127.1"/>
    <property type="molecule type" value="Genomic_DNA"/>
</dbReference>
<comment type="caution">
    <text evidence="7">The sequence shown here is derived from an EMBL/GenBank/DDBJ whole genome shotgun (WGS) entry which is preliminary data.</text>
</comment>
<evidence type="ECO:0000256" key="4">
    <source>
        <dbReference type="ARBA" id="ARBA00023295"/>
    </source>
</evidence>
<evidence type="ECO:0000256" key="5">
    <source>
        <dbReference type="SAM" id="SignalP"/>
    </source>
</evidence>
<comment type="catalytic activity">
    <reaction evidence="1">
        <text>Random hydrolysis of (1-&gt;4)-beta-D-mannosidic linkages in mannans, galactomannans and glucomannans.</text>
        <dbReference type="EC" id="3.2.1.78"/>
    </reaction>
</comment>
<evidence type="ECO:0000256" key="2">
    <source>
        <dbReference type="ARBA" id="ARBA00012706"/>
    </source>
</evidence>
<dbReference type="InterPro" id="IPR001547">
    <property type="entry name" value="Glyco_hydro_5"/>
</dbReference>
<feature type="signal peptide" evidence="5">
    <location>
        <begin position="1"/>
        <end position="24"/>
    </location>
</feature>
<feature type="domain" description="Glycoside hydrolase family 5" evidence="6">
    <location>
        <begin position="26"/>
        <end position="425"/>
    </location>
</feature>
<keyword evidence="3" id="KW-0378">Hydrolase</keyword>
<dbReference type="OrthoDB" id="9801493at2"/>
<organism evidence="7 8">
    <name type="scientific">Mucilaginibacter pedocola</name>
    <dbReference type="NCBI Taxonomy" id="1792845"/>
    <lineage>
        <taxon>Bacteria</taxon>
        <taxon>Pseudomonadati</taxon>
        <taxon>Bacteroidota</taxon>
        <taxon>Sphingobacteriia</taxon>
        <taxon>Sphingobacteriales</taxon>
        <taxon>Sphingobacteriaceae</taxon>
        <taxon>Mucilaginibacter</taxon>
    </lineage>
</organism>
<proteinExistence type="predicted"/>
<gene>
    <name evidence="7" type="ORF">BC343_16535</name>
</gene>
<dbReference type="InterPro" id="IPR045053">
    <property type="entry name" value="MAN-like"/>
</dbReference>
<dbReference type="RefSeq" id="WP_078351001.1">
    <property type="nucleotide sequence ID" value="NZ_MBTF01000037.1"/>
</dbReference>
<feature type="chain" id="PRO_5012187981" description="mannan endo-1,4-beta-mannosidase" evidence="5">
    <location>
        <begin position="25"/>
        <end position="427"/>
    </location>
</feature>
<keyword evidence="4" id="KW-0326">Glycosidase</keyword>
<protein>
    <recommendedName>
        <fullName evidence="2">mannan endo-1,4-beta-mannosidase</fullName>
        <ecNumber evidence="2">3.2.1.78</ecNumber>
    </recommendedName>
</protein>
<dbReference type="PANTHER" id="PTHR31451">
    <property type="match status" value="1"/>
</dbReference>
<dbReference type="InterPro" id="IPR017853">
    <property type="entry name" value="GH"/>
</dbReference>
<evidence type="ECO:0000259" key="6">
    <source>
        <dbReference type="Pfam" id="PF26410"/>
    </source>
</evidence>
<dbReference type="GO" id="GO:0016985">
    <property type="term" value="F:mannan endo-1,4-beta-mannosidase activity"/>
    <property type="evidence" value="ECO:0007669"/>
    <property type="project" value="TreeGrafter"/>
</dbReference>